<dbReference type="Proteomes" id="UP001176517">
    <property type="component" value="Unassembled WGS sequence"/>
</dbReference>
<accession>A0AAN6JT54</accession>
<evidence type="ECO:0000313" key="2">
    <source>
        <dbReference type="EMBL" id="KAK0549264.1"/>
    </source>
</evidence>
<feature type="region of interest" description="Disordered" evidence="1">
    <location>
        <begin position="165"/>
        <end position="219"/>
    </location>
</feature>
<feature type="region of interest" description="Disordered" evidence="1">
    <location>
        <begin position="104"/>
        <end position="144"/>
    </location>
</feature>
<dbReference type="EMBL" id="JAPDMZ010000117">
    <property type="protein sequence ID" value="KAK0549264.1"/>
    <property type="molecule type" value="Genomic_DNA"/>
</dbReference>
<dbReference type="AlphaFoldDB" id="A0AAN6JT54"/>
<feature type="compositionally biased region" description="Polar residues" evidence="1">
    <location>
        <begin position="249"/>
        <end position="259"/>
    </location>
</feature>
<proteinExistence type="predicted"/>
<protein>
    <submittedName>
        <fullName evidence="2">Uncharacterized protein</fullName>
    </submittedName>
</protein>
<evidence type="ECO:0000256" key="1">
    <source>
        <dbReference type="SAM" id="MobiDB-lite"/>
    </source>
</evidence>
<organism evidence="2 3">
    <name type="scientific">Tilletia horrida</name>
    <dbReference type="NCBI Taxonomy" id="155126"/>
    <lineage>
        <taxon>Eukaryota</taxon>
        <taxon>Fungi</taxon>
        <taxon>Dikarya</taxon>
        <taxon>Basidiomycota</taxon>
        <taxon>Ustilaginomycotina</taxon>
        <taxon>Exobasidiomycetes</taxon>
        <taxon>Tilletiales</taxon>
        <taxon>Tilletiaceae</taxon>
        <taxon>Tilletia</taxon>
    </lineage>
</organism>
<keyword evidence="3" id="KW-1185">Reference proteome</keyword>
<evidence type="ECO:0000313" key="3">
    <source>
        <dbReference type="Proteomes" id="UP001176517"/>
    </source>
</evidence>
<feature type="compositionally biased region" description="Low complexity" evidence="1">
    <location>
        <begin position="111"/>
        <end position="136"/>
    </location>
</feature>
<feature type="compositionally biased region" description="Polar residues" evidence="1">
    <location>
        <begin position="193"/>
        <end position="212"/>
    </location>
</feature>
<gene>
    <name evidence="2" type="ORF">OC846_004160</name>
</gene>
<comment type="caution">
    <text evidence="2">The sequence shown here is derived from an EMBL/GenBank/DDBJ whole genome shotgun (WGS) entry which is preliminary data.</text>
</comment>
<sequence length="350" mass="37733">MSAQRTVSIPIIKITPPSEPHRISPRVPPQLLGRTRLYVPLRTEEIGWEPSGLFWAGRYSYPEVGIYGGEDNRQIGSYRGGPDGYRFEKLWDEDQQEAHLTKQQRMRHFAEPSPQSAAAADAACNSSEDAQDQSGSSLGGGAASNKAKLVAPQAYGDIDMSDASDIELDGSDSDVSSLYSDQSGFNHRRHSNSSESTILTDYSEPMSPTSSDDAGEEDKLRISSGSFSSTSLASDLQKISLGQRAALSALQNPKGSRSSRFAKAPVPSLAMPRPRSSKLALLTRSTATSRGGSTGDKGRASSSGYRSDLPPPGLSELDCDDWLETASGWEYERRCEAQAAAQEQPGFIAF</sequence>
<reference evidence="2" key="1">
    <citation type="journal article" date="2023" name="PhytoFront">
        <title>Draft Genome Resources of Seven Strains of Tilletia horrida, Causal Agent of Kernel Smut of Rice.</title>
        <authorList>
            <person name="Khanal S."/>
            <person name="Antony Babu S."/>
            <person name="Zhou X.G."/>
        </authorList>
    </citation>
    <scope>NUCLEOTIDE SEQUENCE</scope>
    <source>
        <strain evidence="2">TX6</strain>
    </source>
</reference>
<feature type="compositionally biased region" description="Polar residues" evidence="1">
    <location>
        <begin position="173"/>
        <end position="185"/>
    </location>
</feature>
<feature type="region of interest" description="Disordered" evidence="1">
    <location>
        <begin position="249"/>
        <end position="317"/>
    </location>
</feature>
<name>A0AAN6JT54_9BASI</name>